<evidence type="ECO:0000313" key="3">
    <source>
        <dbReference type="Proteomes" id="UP000619265"/>
    </source>
</evidence>
<accession>A0A833Y539</accession>
<protein>
    <recommendedName>
        <fullName evidence="4">Protein FAR-RED-ELONGATED HYPOCOTYL 1-LIKE-like</fullName>
    </recommendedName>
</protein>
<dbReference type="AlphaFoldDB" id="A0A833Y539"/>
<reference evidence="2" key="2">
    <citation type="submission" date="2020-03" db="EMBL/GenBank/DDBJ databases">
        <title>Walnut 2.0.</title>
        <authorList>
            <person name="Marrano A."/>
            <person name="Britton M."/>
            <person name="Zimin A.V."/>
            <person name="Zaini P.A."/>
            <person name="Workman R."/>
            <person name="Puiu D."/>
            <person name="Bianco L."/>
            <person name="Allen B.J."/>
            <person name="Troggio M."/>
            <person name="Leslie C.A."/>
            <person name="Timp W."/>
            <person name="Dendekar A."/>
            <person name="Salzberg S.L."/>
            <person name="Neale D.B."/>
        </authorList>
    </citation>
    <scope>NUCLEOTIDE SEQUENCE</scope>
    <source>
        <tissue evidence="2">Leaves</tissue>
    </source>
</reference>
<evidence type="ECO:0000256" key="1">
    <source>
        <dbReference type="SAM" id="MobiDB-lite"/>
    </source>
</evidence>
<sequence>MNEATENPAEIYSIPLRPFLFPINISLLHFSFHLKKRLKDNIVNLNKKRKLQAEQLDLPKPKHKFCARSFACEPVSVFETNPGVESIFTNIKTEKAEGAAMDDESEPESAKDSSSFGVESDPAMSPYATENLFEGPSPSSGNFDSGDLKDTDHSSGFRKDNLAFLIGERSTLHDGSRAFQNLDENLLEFSNEVDYSCSEHGNDSFEQLTDKDIEDVLYSNGINPNKYVLSSGRWTVNQEAPSGTRKPTIDQEFEQFLCRMQVC</sequence>
<dbReference type="PANTHER" id="PTHR37723">
    <property type="entry name" value="PROTEIN FAR-RED ELONGATED HYPOCOTYL 1"/>
    <property type="match status" value="1"/>
</dbReference>
<dbReference type="Proteomes" id="UP000619265">
    <property type="component" value="Unassembled WGS sequence"/>
</dbReference>
<evidence type="ECO:0000313" key="2">
    <source>
        <dbReference type="EMBL" id="KAF5476089.1"/>
    </source>
</evidence>
<dbReference type="Gramene" id="Jr03_23930_p1">
    <property type="protein sequence ID" value="cds.Jr03_23930_p1"/>
    <property type="gene ID" value="Jr03_23930"/>
</dbReference>
<organism evidence="2 3">
    <name type="scientific">Juglans regia</name>
    <name type="common">English walnut</name>
    <dbReference type="NCBI Taxonomy" id="51240"/>
    <lineage>
        <taxon>Eukaryota</taxon>
        <taxon>Viridiplantae</taxon>
        <taxon>Streptophyta</taxon>
        <taxon>Embryophyta</taxon>
        <taxon>Tracheophyta</taxon>
        <taxon>Spermatophyta</taxon>
        <taxon>Magnoliopsida</taxon>
        <taxon>eudicotyledons</taxon>
        <taxon>Gunneridae</taxon>
        <taxon>Pentapetalae</taxon>
        <taxon>rosids</taxon>
        <taxon>fabids</taxon>
        <taxon>Fagales</taxon>
        <taxon>Juglandaceae</taxon>
        <taxon>Juglans</taxon>
    </lineage>
</organism>
<evidence type="ECO:0008006" key="4">
    <source>
        <dbReference type="Google" id="ProtNLM"/>
    </source>
</evidence>
<reference evidence="2" key="1">
    <citation type="submission" date="2015-10" db="EMBL/GenBank/DDBJ databases">
        <authorList>
            <person name="Martinez-Garcia P.J."/>
            <person name="Crepeau M.W."/>
            <person name="Puiu D."/>
            <person name="Gonzalez-Ibeas D."/>
            <person name="Whalen J."/>
            <person name="Stevens K."/>
            <person name="Paul R."/>
            <person name="Butterfield T."/>
            <person name="Britton M."/>
            <person name="Reagan R."/>
            <person name="Chakraborty S."/>
            <person name="Walawage S.L."/>
            <person name="Vasquez-Gross H.A."/>
            <person name="Cardeno C."/>
            <person name="Famula R."/>
            <person name="Pratt K."/>
            <person name="Kuruganti S."/>
            <person name="Aradhya M.K."/>
            <person name="Leslie C.A."/>
            <person name="Dandekar A.M."/>
            <person name="Salzberg S.L."/>
            <person name="Wegrzyn J.L."/>
            <person name="Langley C.H."/>
            <person name="Neale D.B."/>
        </authorList>
    </citation>
    <scope>NUCLEOTIDE SEQUENCE</scope>
    <source>
        <tissue evidence="2">Leaves</tissue>
    </source>
</reference>
<dbReference type="GO" id="GO:0009639">
    <property type="term" value="P:response to red or far red light"/>
    <property type="evidence" value="ECO:0007669"/>
    <property type="project" value="InterPro"/>
</dbReference>
<comment type="caution">
    <text evidence="2">The sequence shown here is derived from an EMBL/GenBank/DDBJ whole genome shotgun (WGS) entry which is preliminary data.</text>
</comment>
<dbReference type="EMBL" id="LIHL02000003">
    <property type="protein sequence ID" value="KAF5476089.1"/>
    <property type="molecule type" value="Genomic_DNA"/>
</dbReference>
<dbReference type="InterPro" id="IPR037766">
    <property type="entry name" value="FHY1"/>
</dbReference>
<proteinExistence type="predicted"/>
<gene>
    <name evidence="2" type="ORF">F2P56_007831</name>
</gene>
<name>A0A833Y539_JUGRE</name>
<dbReference type="PANTHER" id="PTHR37723:SF1">
    <property type="entry name" value="PROTEIN FAR-RED-ELONGATED HYPOCOTYL 1-LIKE"/>
    <property type="match status" value="1"/>
</dbReference>
<feature type="region of interest" description="Disordered" evidence="1">
    <location>
        <begin position="96"/>
        <end position="152"/>
    </location>
</feature>